<comment type="caution">
    <text evidence="2">The sequence shown here is derived from an EMBL/GenBank/DDBJ whole genome shotgun (WGS) entry which is preliminary data.</text>
</comment>
<keyword evidence="1" id="KW-0732">Signal</keyword>
<protein>
    <submittedName>
        <fullName evidence="2">Uncharacterized protein</fullName>
    </submittedName>
</protein>
<sequence>MLSLAMFWRMCIGAALAGLSLAGTDVAEDPHVLLQQHRKNLGALQSTTTTCTSAPWEFRLQH</sequence>
<evidence type="ECO:0000313" key="3">
    <source>
        <dbReference type="Proteomes" id="UP000186817"/>
    </source>
</evidence>
<gene>
    <name evidence="2" type="ORF">AK812_SmicGene44078</name>
</gene>
<keyword evidence="3" id="KW-1185">Reference proteome</keyword>
<accession>A0A1Q9BZN5</accession>
<dbReference type="AlphaFoldDB" id="A0A1Q9BZN5"/>
<dbReference type="Proteomes" id="UP000186817">
    <property type="component" value="Unassembled WGS sequence"/>
</dbReference>
<dbReference type="EMBL" id="LSRX01002161">
    <property type="protein sequence ID" value="OLP76040.1"/>
    <property type="molecule type" value="Genomic_DNA"/>
</dbReference>
<evidence type="ECO:0000256" key="1">
    <source>
        <dbReference type="SAM" id="SignalP"/>
    </source>
</evidence>
<feature type="signal peptide" evidence="1">
    <location>
        <begin position="1"/>
        <end position="22"/>
    </location>
</feature>
<evidence type="ECO:0000313" key="2">
    <source>
        <dbReference type="EMBL" id="OLP76040.1"/>
    </source>
</evidence>
<feature type="non-terminal residue" evidence="2">
    <location>
        <position position="62"/>
    </location>
</feature>
<organism evidence="2 3">
    <name type="scientific">Symbiodinium microadriaticum</name>
    <name type="common">Dinoflagellate</name>
    <name type="synonym">Zooxanthella microadriatica</name>
    <dbReference type="NCBI Taxonomy" id="2951"/>
    <lineage>
        <taxon>Eukaryota</taxon>
        <taxon>Sar</taxon>
        <taxon>Alveolata</taxon>
        <taxon>Dinophyceae</taxon>
        <taxon>Suessiales</taxon>
        <taxon>Symbiodiniaceae</taxon>
        <taxon>Symbiodinium</taxon>
    </lineage>
</organism>
<feature type="chain" id="PRO_5012050896" evidence="1">
    <location>
        <begin position="23"/>
        <end position="62"/>
    </location>
</feature>
<name>A0A1Q9BZN5_SYMMI</name>
<reference evidence="2 3" key="1">
    <citation type="submission" date="2016-02" db="EMBL/GenBank/DDBJ databases">
        <title>Genome analysis of coral dinoflagellate symbionts highlights evolutionary adaptations to a symbiotic lifestyle.</title>
        <authorList>
            <person name="Aranda M."/>
            <person name="Li Y."/>
            <person name="Liew Y.J."/>
            <person name="Baumgarten S."/>
            <person name="Simakov O."/>
            <person name="Wilson M."/>
            <person name="Piel J."/>
            <person name="Ashoor H."/>
            <person name="Bougouffa S."/>
            <person name="Bajic V.B."/>
            <person name="Ryu T."/>
            <person name="Ravasi T."/>
            <person name="Bayer T."/>
            <person name="Micklem G."/>
            <person name="Kim H."/>
            <person name="Bhak J."/>
            <person name="Lajeunesse T.C."/>
            <person name="Voolstra C.R."/>
        </authorList>
    </citation>
    <scope>NUCLEOTIDE SEQUENCE [LARGE SCALE GENOMIC DNA]</scope>
    <source>
        <strain evidence="2 3">CCMP2467</strain>
    </source>
</reference>
<proteinExistence type="predicted"/>